<dbReference type="InterPro" id="IPR036397">
    <property type="entry name" value="RNaseH_sf"/>
</dbReference>
<protein>
    <submittedName>
        <fullName evidence="2">Transposase, IS630 family</fullName>
    </submittedName>
</protein>
<dbReference type="GO" id="GO:0003676">
    <property type="term" value="F:nucleic acid binding"/>
    <property type="evidence" value="ECO:0007669"/>
    <property type="project" value="InterPro"/>
</dbReference>
<accession>A0A090I5G2</accession>
<dbReference type="Gene3D" id="3.30.420.10">
    <property type="entry name" value="Ribonuclease H-like superfamily/Ribonuclease H"/>
    <property type="match status" value="1"/>
</dbReference>
<evidence type="ECO:0000313" key="2">
    <source>
        <dbReference type="EMBL" id="CED56765.1"/>
    </source>
</evidence>
<dbReference type="InterPro" id="IPR038717">
    <property type="entry name" value="Tc1-like_DDE_dom"/>
</dbReference>
<gene>
    <name evidence="2" type="ORF">AWOD_II_0109</name>
</gene>
<evidence type="ECO:0000259" key="1">
    <source>
        <dbReference type="Pfam" id="PF13358"/>
    </source>
</evidence>
<feature type="domain" description="Tc1-like transposase DDE" evidence="1">
    <location>
        <begin position="10"/>
        <end position="102"/>
    </location>
</feature>
<sequence length="113" mass="13283">MNASMLESVLIAGLSKEKVTTDTVIDAFEYFFNARQNNKPCFIILDNASFHRSTKFKQKIQEWLMNDVLVCYLPPYSPELNIIEILWKKVKHEWLPCEAFKRFNTSVLTSKIY</sequence>
<proteinExistence type="predicted"/>
<name>A0A090I5G2_9GAMM</name>
<organism evidence="2 3">
    <name type="scientific">Aliivibrio wodanis</name>
    <dbReference type="NCBI Taxonomy" id="80852"/>
    <lineage>
        <taxon>Bacteria</taxon>
        <taxon>Pseudomonadati</taxon>
        <taxon>Pseudomonadota</taxon>
        <taxon>Gammaproteobacteria</taxon>
        <taxon>Vibrionales</taxon>
        <taxon>Vibrionaceae</taxon>
        <taxon>Aliivibrio</taxon>
    </lineage>
</organism>
<dbReference type="HOGENOM" id="CLU_056788_15_1_6"/>
<dbReference type="InterPro" id="IPR012337">
    <property type="entry name" value="RNaseH-like_sf"/>
</dbReference>
<dbReference type="EMBL" id="LN554847">
    <property type="protein sequence ID" value="CED56765.1"/>
    <property type="molecule type" value="Genomic_DNA"/>
</dbReference>
<dbReference type="SUPFAM" id="SSF53098">
    <property type="entry name" value="Ribonuclease H-like"/>
    <property type="match status" value="1"/>
</dbReference>
<dbReference type="Pfam" id="PF13358">
    <property type="entry name" value="DDE_3"/>
    <property type="match status" value="1"/>
</dbReference>
<dbReference type="STRING" id="80852.AWOD_II_0109"/>
<dbReference type="KEGG" id="awd:AWOD_II_0109"/>
<dbReference type="Proteomes" id="UP000032427">
    <property type="component" value="Chromosome 2"/>
</dbReference>
<reference evidence="3" key="1">
    <citation type="submission" date="2014-09" db="EMBL/GenBank/DDBJ databases">
        <authorList>
            <person name="Hjerde E."/>
        </authorList>
    </citation>
    <scope>NUCLEOTIDE SEQUENCE [LARGE SCALE GENOMIC DNA]</scope>
    <source>
        <strain evidence="3">06/09/139</strain>
    </source>
</reference>
<keyword evidence="3" id="KW-1185">Reference proteome</keyword>
<dbReference type="PATRIC" id="fig|80852.17.peg.2853"/>
<evidence type="ECO:0000313" key="3">
    <source>
        <dbReference type="Proteomes" id="UP000032427"/>
    </source>
</evidence>
<dbReference type="AlphaFoldDB" id="A0A090I5G2"/>